<keyword evidence="2" id="KW-0808">Transferase</keyword>
<feature type="non-terminal residue" evidence="2">
    <location>
        <position position="1"/>
    </location>
</feature>
<proteinExistence type="evidence at transcript level"/>
<gene>
    <name evidence="2" type="primary">B3GN1</name>
</gene>
<reference evidence="2" key="1">
    <citation type="submission" date="2013-07" db="EMBL/GenBank/DDBJ databases">
        <authorList>
            <person name="Geib S."/>
        </authorList>
    </citation>
    <scope>NUCLEOTIDE SEQUENCE</scope>
</reference>
<dbReference type="GO" id="GO:0016757">
    <property type="term" value="F:glycosyltransferase activity"/>
    <property type="evidence" value="ECO:0007669"/>
    <property type="project" value="UniProtKB-KW"/>
</dbReference>
<keyword evidence="1" id="KW-0472">Membrane</keyword>
<protein>
    <submittedName>
        <fullName evidence="2">N-acetyllactosaminide beta-1,3-N-acetylglucosaminyltransferase</fullName>
    </submittedName>
</protein>
<name>W8BL75_CERCA</name>
<feature type="transmembrane region" description="Helical" evidence="1">
    <location>
        <begin position="51"/>
        <end position="72"/>
    </location>
</feature>
<dbReference type="EMBL" id="GAMC01007043">
    <property type="protein sequence ID" value="JAB99512.1"/>
    <property type="molecule type" value="mRNA"/>
</dbReference>
<reference evidence="2" key="2">
    <citation type="journal article" date="2014" name="BMC Genomics">
        <title>A genomic perspective to assessing quality of mass-reared SIT flies used in Mediterranean fruit fly (Ceratitis capitata) eradication in California.</title>
        <authorList>
            <person name="Calla B."/>
            <person name="Hall B."/>
            <person name="Hou S."/>
            <person name="Geib S.M."/>
        </authorList>
    </citation>
    <scope>NUCLEOTIDE SEQUENCE</scope>
</reference>
<dbReference type="AlphaFoldDB" id="W8BL75"/>
<keyword evidence="2" id="KW-0328">Glycosyltransferase</keyword>
<keyword evidence="1" id="KW-1133">Transmembrane helix</keyword>
<dbReference type="PANTHER" id="PTHR47412">
    <property type="entry name" value="FI01434P-RELATED"/>
    <property type="match status" value="1"/>
</dbReference>
<organism evidence="2">
    <name type="scientific">Ceratitis capitata</name>
    <name type="common">Mediterranean fruit fly</name>
    <name type="synonym">Tephritis capitata</name>
    <dbReference type="NCBI Taxonomy" id="7213"/>
    <lineage>
        <taxon>Eukaryota</taxon>
        <taxon>Metazoa</taxon>
        <taxon>Ecdysozoa</taxon>
        <taxon>Arthropoda</taxon>
        <taxon>Hexapoda</taxon>
        <taxon>Insecta</taxon>
        <taxon>Pterygota</taxon>
        <taxon>Neoptera</taxon>
        <taxon>Endopterygota</taxon>
        <taxon>Diptera</taxon>
        <taxon>Brachycera</taxon>
        <taxon>Muscomorpha</taxon>
        <taxon>Tephritoidea</taxon>
        <taxon>Tephritidae</taxon>
        <taxon>Ceratitis</taxon>
        <taxon>Ceratitis</taxon>
    </lineage>
</organism>
<keyword evidence="1" id="KW-0812">Transmembrane</keyword>
<dbReference type="PANTHER" id="PTHR47412:SF1">
    <property type="entry name" value="FI01434P-RELATED"/>
    <property type="match status" value="1"/>
</dbReference>
<accession>W8BL75</accession>
<dbReference type="Pfam" id="PF13896">
    <property type="entry name" value="Glyco_transf_49"/>
    <property type="match status" value="1"/>
</dbReference>
<evidence type="ECO:0000313" key="2">
    <source>
        <dbReference type="EMBL" id="JAB99512.1"/>
    </source>
</evidence>
<dbReference type="OrthoDB" id="9974378at2759"/>
<sequence>FKKKLKNIKLKKKKTTHNMTAQVKREKSDLNCANKSTQYVKNCGKMLKRDFPILILSLFILCGFFAFMQHAFRASVTIEEQALTKNSIKSVEANTVVLPAAEVFFGDELFEKELQSRQLIEPKDSREVKVFTESTNKVKNETLGQRLKKLLKCNDRPLRLEKIQYGSYWLLRNYIRGTISTSTGCADTVTLTTNGDYTFFDSLPFLTERWLAPISFALFAPGYDFEATLNSIQFVRNCLRESKSIRDYVTFHIYFPATDMPEYAPITEKEAISWPYDCDAQPPYVDVDRSTMYKTEHNMTYPINVGRNIARKSANTYFIFASDIELYPTPELPRLFLELVERNRSVYLDNKELRVYTLPVFEVTKDSQVPESKTELVEMLHKHKAIPFHSKICKNCHLVPRHNEWVNSTDANELSLFSQTKREGKFRYWEPFYISDNQEPMFDERVTWEGQSNKRIQGYAMCLMKYDYFVLHPAFLTHTPGIKYFDKNATRLSYVPAMNKLIKTVIQPEYHILYGKKNKKCFT</sequence>
<evidence type="ECO:0000256" key="1">
    <source>
        <dbReference type="SAM" id="Phobius"/>
    </source>
</evidence>